<dbReference type="GO" id="GO:0031992">
    <property type="term" value="F:energy transducer activity"/>
    <property type="evidence" value="ECO:0007669"/>
    <property type="project" value="TreeGrafter"/>
</dbReference>
<dbReference type="PANTHER" id="PTHR33446">
    <property type="entry name" value="PROTEIN TONB-RELATED"/>
    <property type="match status" value="1"/>
</dbReference>
<feature type="chain" id="PRO_5003300948" evidence="10">
    <location>
        <begin position="27"/>
        <end position="297"/>
    </location>
</feature>
<evidence type="ECO:0000256" key="10">
    <source>
        <dbReference type="SAM" id="SignalP"/>
    </source>
</evidence>
<keyword evidence="9" id="KW-0472">Membrane</keyword>
<comment type="caution">
    <text evidence="12">The sequence shown here is derived from an EMBL/GenBank/DDBJ whole genome shotgun (WGS) entry which is preliminary data.</text>
</comment>
<evidence type="ECO:0000259" key="11">
    <source>
        <dbReference type="PROSITE" id="PS52015"/>
    </source>
</evidence>
<keyword evidence="7" id="KW-0653">Protein transport</keyword>
<evidence type="ECO:0000256" key="7">
    <source>
        <dbReference type="ARBA" id="ARBA00022927"/>
    </source>
</evidence>
<dbReference type="GO" id="GO:0098797">
    <property type="term" value="C:plasma membrane protein complex"/>
    <property type="evidence" value="ECO:0007669"/>
    <property type="project" value="TreeGrafter"/>
</dbReference>
<sequence>MKLMKKTIVAFVSLVWLFIVTFGSHAQTTVKLPAKAYPVKVPHKTDAGVDRYWHVTQILCLGPSSGGYKFRIYGKAAQSSSSHTINMMYLLPNNRVQIAGAYIFPAITEGKSFKFDIVSAFKGYAPSSFNGFFIHDEALARILENERREAAQKAETVSPPPALPEIQNIVEDAIADTEIPSTEQQPSETEKDENIYNIVEQMPEFPGGLSACMSYLARNVKYPTIAMENGIQGRVLVQFCVEKDGSISNTVVTQSVDSSLDKEALRVVSSMPKWTPGKQKGKPVRVKYTLPVHFRLK</sequence>
<keyword evidence="10" id="KW-0732">Signal</keyword>
<gene>
    <name evidence="12" type="ORF">HMPREF9442_02108</name>
</gene>
<dbReference type="OrthoDB" id="9814002at2"/>
<evidence type="ECO:0000313" key="12">
    <source>
        <dbReference type="EMBL" id="EGG52664.1"/>
    </source>
</evidence>
<dbReference type="Proteomes" id="UP000005546">
    <property type="component" value="Unassembled WGS sequence"/>
</dbReference>
<evidence type="ECO:0000256" key="4">
    <source>
        <dbReference type="ARBA" id="ARBA00022475"/>
    </source>
</evidence>
<evidence type="ECO:0000256" key="2">
    <source>
        <dbReference type="ARBA" id="ARBA00006555"/>
    </source>
</evidence>
<dbReference type="Pfam" id="PF03544">
    <property type="entry name" value="TonB_C"/>
    <property type="match status" value="1"/>
</dbReference>
<protein>
    <submittedName>
        <fullName evidence="12">TonB-dependent receptor</fullName>
    </submittedName>
</protein>
<reference evidence="12 13" key="1">
    <citation type="submission" date="2011-02" db="EMBL/GenBank/DDBJ databases">
        <authorList>
            <person name="Weinstock G."/>
            <person name="Sodergren E."/>
            <person name="Clifton S."/>
            <person name="Fulton L."/>
            <person name="Fulton B."/>
            <person name="Courtney L."/>
            <person name="Fronick C."/>
            <person name="Harrison M."/>
            <person name="Strong C."/>
            <person name="Farmer C."/>
            <person name="Delahaunty K."/>
            <person name="Markovic C."/>
            <person name="Hall O."/>
            <person name="Minx P."/>
            <person name="Tomlinson C."/>
            <person name="Mitreva M."/>
            <person name="Hou S."/>
            <person name="Chen J."/>
            <person name="Wollam A."/>
            <person name="Pepin K.H."/>
            <person name="Johnson M."/>
            <person name="Bhonagiri V."/>
            <person name="Zhang X."/>
            <person name="Suruliraj S."/>
            <person name="Warren W."/>
            <person name="Chinwalla A."/>
            <person name="Mardis E.R."/>
            <person name="Wilson R.K."/>
        </authorList>
    </citation>
    <scope>NUCLEOTIDE SEQUENCE [LARGE SCALE GENOMIC DNA]</scope>
    <source>
        <strain evidence="12 13">YIT 11841</strain>
    </source>
</reference>
<accession>F3QV83</accession>
<evidence type="ECO:0000256" key="5">
    <source>
        <dbReference type="ARBA" id="ARBA00022519"/>
    </source>
</evidence>
<feature type="domain" description="TonB C-terminal" evidence="11">
    <location>
        <begin position="207"/>
        <end position="297"/>
    </location>
</feature>
<dbReference type="eggNOG" id="COG0810">
    <property type="taxonomic scope" value="Bacteria"/>
</dbReference>
<dbReference type="PANTHER" id="PTHR33446:SF2">
    <property type="entry name" value="PROTEIN TONB"/>
    <property type="match status" value="1"/>
</dbReference>
<comment type="similarity">
    <text evidence="2">Belongs to the TonB family.</text>
</comment>
<proteinExistence type="inferred from homology"/>
<evidence type="ECO:0000256" key="9">
    <source>
        <dbReference type="ARBA" id="ARBA00023136"/>
    </source>
</evidence>
<dbReference type="EMBL" id="AFBR01000065">
    <property type="protein sequence ID" value="EGG52664.1"/>
    <property type="molecule type" value="Genomic_DNA"/>
</dbReference>
<evidence type="ECO:0000256" key="6">
    <source>
        <dbReference type="ARBA" id="ARBA00022692"/>
    </source>
</evidence>
<dbReference type="PROSITE" id="PS52015">
    <property type="entry name" value="TONB_CTD"/>
    <property type="match status" value="1"/>
</dbReference>
<keyword evidence="13" id="KW-1185">Reference proteome</keyword>
<keyword evidence="4" id="KW-1003">Cell membrane</keyword>
<dbReference type="Gene3D" id="3.30.1150.10">
    <property type="match status" value="1"/>
</dbReference>
<dbReference type="NCBIfam" id="TIGR01352">
    <property type="entry name" value="tonB_Cterm"/>
    <property type="match status" value="1"/>
</dbReference>
<evidence type="ECO:0000256" key="8">
    <source>
        <dbReference type="ARBA" id="ARBA00022989"/>
    </source>
</evidence>
<keyword evidence="12" id="KW-0675">Receptor</keyword>
<evidence type="ECO:0000256" key="3">
    <source>
        <dbReference type="ARBA" id="ARBA00022448"/>
    </source>
</evidence>
<feature type="signal peptide" evidence="10">
    <location>
        <begin position="1"/>
        <end position="26"/>
    </location>
</feature>
<comment type="subcellular location">
    <subcellularLocation>
        <location evidence="1">Cell inner membrane</location>
        <topology evidence="1">Single-pass membrane protein</topology>
        <orientation evidence="1">Periplasmic side</orientation>
    </subcellularLocation>
</comment>
<evidence type="ECO:0000256" key="1">
    <source>
        <dbReference type="ARBA" id="ARBA00004383"/>
    </source>
</evidence>
<dbReference type="HOGENOM" id="CLU_972011_0_0_10"/>
<dbReference type="SUPFAM" id="SSF74653">
    <property type="entry name" value="TolA/TonB C-terminal domain"/>
    <property type="match status" value="1"/>
</dbReference>
<keyword evidence="5" id="KW-0997">Cell inner membrane</keyword>
<keyword evidence="6" id="KW-0812">Transmembrane</keyword>
<dbReference type="GO" id="GO:0055085">
    <property type="term" value="P:transmembrane transport"/>
    <property type="evidence" value="ECO:0007669"/>
    <property type="project" value="InterPro"/>
</dbReference>
<name>F3QV83_9BACT</name>
<dbReference type="InterPro" id="IPR037682">
    <property type="entry name" value="TonB_C"/>
</dbReference>
<dbReference type="AlphaFoldDB" id="F3QV83"/>
<dbReference type="GO" id="GO:0015031">
    <property type="term" value="P:protein transport"/>
    <property type="evidence" value="ECO:0007669"/>
    <property type="project" value="UniProtKB-KW"/>
</dbReference>
<organism evidence="12 13">
    <name type="scientific">Paraprevotella xylaniphila YIT 11841</name>
    <dbReference type="NCBI Taxonomy" id="762982"/>
    <lineage>
        <taxon>Bacteria</taxon>
        <taxon>Pseudomonadati</taxon>
        <taxon>Bacteroidota</taxon>
        <taxon>Bacteroidia</taxon>
        <taxon>Bacteroidales</taxon>
        <taxon>Prevotellaceae</taxon>
        <taxon>Paraprevotella</taxon>
    </lineage>
</organism>
<evidence type="ECO:0000313" key="13">
    <source>
        <dbReference type="Proteomes" id="UP000005546"/>
    </source>
</evidence>
<dbReference type="InterPro" id="IPR051045">
    <property type="entry name" value="TonB-dependent_transducer"/>
</dbReference>
<dbReference type="InterPro" id="IPR006260">
    <property type="entry name" value="TonB/TolA_C"/>
</dbReference>
<dbReference type="STRING" id="762982.HMPREF9442_02108"/>
<keyword evidence="8" id="KW-1133">Transmembrane helix</keyword>
<dbReference type="FunFam" id="3.30.1150.10:FF:000002">
    <property type="entry name" value="Energy transducer TonB"/>
    <property type="match status" value="1"/>
</dbReference>
<keyword evidence="3" id="KW-0813">Transport</keyword>